<dbReference type="Pfam" id="PF13556">
    <property type="entry name" value="HTH_30"/>
    <property type="match status" value="1"/>
</dbReference>
<dbReference type="PANTHER" id="PTHR33744:SF15">
    <property type="entry name" value="CARBOHYDRATE DIACID REGULATOR"/>
    <property type="match status" value="1"/>
</dbReference>
<dbReference type="PANTHER" id="PTHR33744">
    <property type="entry name" value="CARBOHYDRATE DIACID REGULATOR"/>
    <property type="match status" value="1"/>
</dbReference>
<dbReference type="InterPro" id="IPR051448">
    <property type="entry name" value="CdaR-like_regulators"/>
</dbReference>
<sequence length="297" mass="34873">MLKNIRAIIPEAIIQDSPITEADYLCFYDAKTSSYIGMPKTSITEREKLLLESIYTLIENAPVLLNYSASQKLWYEFLVDNGTPPSTSDRRYRLIHFHLDKKENQHNFSEAIQSFFQKDLIIVWINDHTGVVIEEESEDVLVSSDFLSLTEAIISDFSFLVDLYIGRFAYINDWLKDYFHREQHYFHTTKSMMPKEHIFTFEKSFPLVIMATKGEQLGQLLQKEWKEIFQDDMELLSTIKMFLENNSNTSLTAKKLYLHRNSLQYRIDKFIERTSIDIKGFQGAISVYFICLYGESH</sequence>
<name>A0AAE3LM36_9BACI</name>
<proteinExistence type="predicted"/>
<dbReference type="Gene3D" id="1.10.10.2840">
    <property type="entry name" value="PucR C-terminal helix-turn-helix domain"/>
    <property type="match status" value="1"/>
</dbReference>
<dbReference type="InterPro" id="IPR025736">
    <property type="entry name" value="PucR_C-HTH_dom"/>
</dbReference>
<feature type="domain" description="PucR C-terminal helix-turn-helix" evidence="1">
    <location>
        <begin position="235"/>
        <end position="289"/>
    </location>
</feature>
<protein>
    <submittedName>
        <fullName evidence="2">Helix-turn-helix domain-containing protein</fullName>
    </submittedName>
</protein>
<dbReference type="RefSeq" id="WP_263071721.1">
    <property type="nucleotide sequence ID" value="NZ_JAOUSF010000001.1"/>
</dbReference>
<reference evidence="2" key="1">
    <citation type="submission" date="2022-10" db="EMBL/GenBank/DDBJ databases">
        <title>Description of Fervidibacillus gen. nov. in the family Fervidibacillaceae fam. nov. with two species, Fervidibacillus albus sp. nov., and Fervidibacillus halotolerans sp. nov., isolated from tidal flat sediments.</title>
        <authorList>
            <person name="Kwon K.K."/>
            <person name="Yang S.-H."/>
        </authorList>
    </citation>
    <scope>NUCLEOTIDE SEQUENCE</scope>
    <source>
        <strain evidence="2">JCM 19140</strain>
    </source>
</reference>
<organism evidence="2 3">
    <name type="scientific">Perspicuibacillus lycopersici</name>
    <dbReference type="NCBI Taxonomy" id="1325689"/>
    <lineage>
        <taxon>Bacteria</taxon>
        <taxon>Bacillati</taxon>
        <taxon>Bacillota</taxon>
        <taxon>Bacilli</taxon>
        <taxon>Bacillales</taxon>
        <taxon>Bacillaceae</taxon>
        <taxon>Perspicuibacillus</taxon>
    </lineage>
</organism>
<dbReference type="EMBL" id="JAOUSF010000001">
    <property type="protein sequence ID" value="MCU9612536.1"/>
    <property type="molecule type" value="Genomic_DNA"/>
</dbReference>
<evidence type="ECO:0000313" key="3">
    <source>
        <dbReference type="Proteomes" id="UP001209318"/>
    </source>
</evidence>
<gene>
    <name evidence="2" type="ORF">OEV98_03025</name>
</gene>
<dbReference type="Proteomes" id="UP001209318">
    <property type="component" value="Unassembled WGS sequence"/>
</dbReference>
<dbReference type="InterPro" id="IPR009057">
    <property type="entry name" value="Homeodomain-like_sf"/>
</dbReference>
<accession>A0AAE3LM36</accession>
<evidence type="ECO:0000259" key="1">
    <source>
        <dbReference type="Pfam" id="PF13556"/>
    </source>
</evidence>
<keyword evidence="3" id="KW-1185">Reference proteome</keyword>
<dbReference type="AlphaFoldDB" id="A0AAE3LM36"/>
<dbReference type="InterPro" id="IPR042070">
    <property type="entry name" value="PucR_C-HTH_sf"/>
</dbReference>
<evidence type="ECO:0000313" key="2">
    <source>
        <dbReference type="EMBL" id="MCU9612536.1"/>
    </source>
</evidence>
<comment type="caution">
    <text evidence="2">The sequence shown here is derived from an EMBL/GenBank/DDBJ whole genome shotgun (WGS) entry which is preliminary data.</text>
</comment>
<dbReference type="SUPFAM" id="SSF46689">
    <property type="entry name" value="Homeodomain-like"/>
    <property type="match status" value="1"/>
</dbReference>